<dbReference type="InterPro" id="IPR012944">
    <property type="entry name" value="SusD_RagB_dom"/>
</dbReference>
<accession>A0AAP2DAH8</accession>
<dbReference type="RefSeq" id="WP_254090601.1">
    <property type="nucleotide sequence ID" value="NZ_JAHESC010000016.1"/>
</dbReference>
<keyword evidence="11" id="KW-1185">Reference proteome</keyword>
<dbReference type="CDD" id="cd08977">
    <property type="entry name" value="SusD"/>
    <property type="match status" value="1"/>
</dbReference>
<comment type="similarity">
    <text evidence="2">Belongs to the SusD family.</text>
</comment>
<evidence type="ECO:0000256" key="3">
    <source>
        <dbReference type="ARBA" id="ARBA00022729"/>
    </source>
</evidence>
<organism evidence="10 11">
    <name type="scientific">Dawidia soli</name>
    <dbReference type="NCBI Taxonomy" id="2782352"/>
    <lineage>
        <taxon>Bacteria</taxon>
        <taxon>Pseudomonadati</taxon>
        <taxon>Bacteroidota</taxon>
        <taxon>Cytophagia</taxon>
        <taxon>Cytophagales</taxon>
        <taxon>Chryseotaleaceae</taxon>
        <taxon>Dawidia</taxon>
    </lineage>
</organism>
<feature type="domain" description="RagB/SusD" evidence="8">
    <location>
        <begin position="352"/>
        <end position="534"/>
    </location>
</feature>
<evidence type="ECO:0000256" key="1">
    <source>
        <dbReference type="ARBA" id="ARBA00004442"/>
    </source>
</evidence>
<dbReference type="Gene3D" id="1.25.40.390">
    <property type="match status" value="1"/>
</dbReference>
<dbReference type="EMBL" id="JAHESC010000016">
    <property type="protein sequence ID" value="MBT1687370.1"/>
    <property type="molecule type" value="Genomic_DNA"/>
</dbReference>
<dbReference type="Pfam" id="PF14322">
    <property type="entry name" value="SusD-like_3"/>
    <property type="match status" value="1"/>
</dbReference>
<feature type="chain" id="PRO_5042997484" evidence="7">
    <location>
        <begin position="20"/>
        <end position="534"/>
    </location>
</feature>
<dbReference type="Pfam" id="PF07980">
    <property type="entry name" value="SusD_RagB"/>
    <property type="match status" value="1"/>
</dbReference>
<evidence type="ECO:0000256" key="2">
    <source>
        <dbReference type="ARBA" id="ARBA00006275"/>
    </source>
</evidence>
<keyword evidence="4" id="KW-0472">Membrane</keyword>
<keyword evidence="6" id="KW-0175">Coiled coil</keyword>
<dbReference type="Proteomes" id="UP001319180">
    <property type="component" value="Unassembled WGS sequence"/>
</dbReference>
<dbReference type="GO" id="GO:0009279">
    <property type="term" value="C:cell outer membrane"/>
    <property type="evidence" value="ECO:0007669"/>
    <property type="project" value="UniProtKB-SubCell"/>
</dbReference>
<dbReference type="SUPFAM" id="SSF48452">
    <property type="entry name" value="TPR-like"/>
    <property type="match status" value="1"/>
</dbReference>
<proteinExistence type="inferred from homology"/>
<feature type="coiled-coil region" evidence="6">
    <location>
        <begin position="139"/>
        <end position="170"/>
    </location>
</feature>
<feature type="signal peptide" evidence="7">
    <location>
        <begin position="1"/>
        <end position="19"/>
    </location>
</feature>
<evidence type="ECO:0000256" key="5">
    <source>
        <dbReference type="ARBA" id="ARBA00023237"/>
    </source>
</evidence>
<evidence type="ECO:0000256" key="4">
    <source>
        <dbReference type="ARBA" id="ARBA00023136"/>
    </source>
</evidence>
<protein>
    <submittedName>
        <fullName evidence="10">RagB/SusD family nutrient uptake outer membrane protein</fullName>
    </submittedName>
</protein>
<dbReference type="Gene3D" id="1.25.40.10">
    <property type="entry name" value="Tetratricopeptide repeat domain"/>
    <property type="match status" value="1"/>
</dbReference>
<gene>
    <name evidence="10" type="ORF">KK078_12435</name>
</gene>
<dbReference type="AlphaFoldDB" id="A0AAP2DAH8"/>
<evidence type="ECO:0000256" key="6">
    <source>
        <dbReference type="SAM" id="Coils"/>
    </source>
</evidence>
<comment type="subcellular location">
    <subcellularLocation>
        <location evidence="1">Cell outer membrane</location>
    </subcellularLocation>
</comment>
<keyword evidence="5" id="KW-0998">Cell outer membrane</keyword>
<dbReference type="InterPro" id="IPR011990">
    <property type="entry name" value="TPR-like_helical_dom_sf"/>
</dbReference>
<evidence type="ECO:0000259" key="9">
    <source>
        <dbReference type="Pfam" id="PF14322"/>
    </source>
</evidence>
<evidence type="ECO:0000313" key="11">
    <source>
        <dbReference type="Proteomes" id="UP001319180"/>
    </source>
</evidence>
<dbReference type="Gene3D" id="1.10.3780.10">
    <property type="entry name" value="SusD-like"/>
    <property type="match status" value="1"/>
</dbReference>
<comment type="caution">
    <text evidence="10">The sequence shown here is derived from an EMBL/GenBank/DDBJ whole genome shotgun (WGS) entry which is preliminary data.</text>
</comment>
<dbReference type="InterPro" id="IPR033985">
    <property type="entry name" value="SusD-like_N"/>
</dbReference>
<feature type="domain" description="SusD-like N-terminal" evidence="9">
    <location>
        <begin position="93"/>
        <end position="241"/>
    </location>
</feature>
<dbReference type="PROSITE" id="PS51257">
    <property type="entry name" value="PROKAR_LIPOPROTEIN"/>
    <property type="match status" value="1"/>
</dbReference>
<evidence type="ECO:0000313" key="10">
    <source>
        <dbReference type="EMBL" id="MBT1687370.1"/>
    </source>
</evidence>
<keyword evidence="3 7" id="KW-0732">Signal</keyword>
<evidence type="ECO:0000256" key="7">
    <source>
        <dbReference type="SAM" id="SignalP"/>
    </source>
</evidence>
<evidence type="ECO:0000259" key="8">
    <source>
        <dbReference type="Pfam" id="PF07980"/>
    </source>
</evidence>
<sequence>MKRTIFRAYAALLSIALLASCVGDLDTEPLNTRVSTATLVFKDPASYKEFLAKLYGAMTLTGQRGEYGQPELSAPDEGTTSFMRMYWSAQEITTDECISAWGDASLIEYHSHNWSEQNFYVQLLYQRVFINIAYCNEYIRAASARVDGLEARLREEVEQYIAEARFLRALYYYFALDLWGNVPFVTEADAPGAYLPPQIKRADLFAYIDQELTAILPALAAPGTNEYARADRAAAWMLLAKLHVNAGVYLDNAGTDHYTQVIAYCNEIVNAGAFSLANDYSSLFLADNDRLRQEIIFPIAEDGDNGRSYGGMTFIIHAAAGGDLDLVNDIGIAASGGWAGSRFTNAFVNKFADPSGETDRRALFFTDGQTLDITNVTNFREGYLSRKFRNVTSTGARGKNDTFVDTDFPLFRLADVYLLYAEAVLRGGTGGDRATAVHYINLLRQRAYGDNSGNMADGDLTLPFILDERGRELHWEAQRRTDLIRFGVFTGDDYLWDWKGNVKAGAATPAHFDLFPIPLVDRAINTNLDQNPEY</sequence>
<reference evidence="10 11" key="1">
    <citation type="submission" date="2021-05" db="EMBL/GenBank/DDBJ databases">
        <title>A Polyphasic approach of four new species of the genus Ohtaekwangia: Ohtaekwangia histidinii sp. nov., Ohtaekwangia cretensis sp. nov., Ohtaekwangia indiensis sp. nov., Ohtaekwangia reichenbachii sp. nov. from diverse environment.</title>
        <authorList>
            <person name="Octaviana S."/>
        </authorList>
    </citation>
    <scope>NUCLEOTIDE SEQUENCE [LARGE SCALE GENOMIC DNA]</scope>
    <source>
        <strain evidence="10 11">PWU37</strain>
    </source>
</reference>
<name>A0AAP2DAH8_9BACT</name>